<accession>A0A0V0HAH5</accession>
<evidence type="ECO:0000313" key="1">
    <source>
        <dbReference type="EMBL" id="JAP17358.1"/>
    </source>
</evidence>
<dbReference type="EMBL" id="GEDG01022627">
    <property type="protein sequence ID" value="JAP17358.1"/>
    <property type="molecule type" value="Transcribed_RNA"/>
</dbReference>
<reference evidence="1" key="1">
    <citation type="submission" date="2015-12" db="EMBL/GenBank/DDBJ databases">
        <title>Gene expression during late stages of embryo sac development: a critical building block for successful pollen-pistil interactions.</title>
        <authorList>
            <person name="Liu Y."/>
            <person name="Joly V."/>
            <person name="Sabar M."/>
            <person name="Matton D.P."/>
        </authorList>
    </citation>
    <scope>NUCLEOTIDE SEQUENCE</scope>
</reference>
<sequence>MTKTENSIFVHLILHANTWISNPSTKNVRFVLLILSAHSLSWSFQLITFPLQLGLSIASECVFTR</sequence>
<dbReference type="AlphaFoldDB" id="A0A0V0HAH5"/>
<organism evidence="1">
    <name type="scientific">Solanum chacoense</name>
    <name type="common">Chaco potato</name>
    <dbReference type="NCBI Taxonomy" id="4108"/>
    <lineage>
        <taxon>Eukaryota</taxon>
        <taxon>Viridiplantae</taxon>
        <taxon>Streptophyta</taxon>
        <taxon>Embryophyta</taxon>
        <taxon>Tracheophyta</taxon>
        <taxon>Spermatophyta</taxon>
        <taxon>Magnoliopsida</taxon>
        <taxon>eudicotyledons</taxon>
        <taxon>Gunneridae</taxon>
        <taxon>Pentapetalae</taxon>
        <taxon>asterids</taxon>
        <taxon>lamiids</taxon>
        <taxon>Solanales</taxon>
        <taxon>Solanaceae</taxon>
        <taxon>Solanoideae</taxon>
        <taxon>Solaneae</taxon>
        <taxon>Solanum</taxon>
    </lineage>
</organism>
<proteinExistence type="predicted"/>
<name>A0A0V0HAH5_SOLCH</name>
<protein>
    <submittedName>
        <fullName evidence="1">Putative ovule protein</fullName>
    </submittedName>
</protein>